<evidence type="ECO:0008006" key="4">
    <source>
        <dbReference type="Google" id="ProtNLM"/>
    </source>
</evidence>
<name>A0ABS2M525_9ACTN</name>
<keyword evidence="3" id="KW-1185">Reference proteome</keyword>
<reference evidence="2 3" key="1">
    <citation type="submission" date="2021-01" db="EMBL/GenBank/DDBJ databases">
        <title>Sequencing the genomes of 1000 actinobacteria strains.</title>
        <authorList>
            <person name="Klenk H.-P."/>
        </authorList>
    </citation>
    <scope>NUCLEOTIDE SEQUENCE [LARGE SCALE GENOMIC DNA]</scope>
    <source>
        <strain evidence="2 3">DSM 18239</strain>
    </source>
</reference>
<organism evidence="2 3">
    <name type="scientific">Nocardioides salarius</name>
    <dbReference type="NCBI Taxonomy" id="374513"/>
    <lineage>
        <taxon>Bacteria</taxon>
        <taxon>Bacillati</taxon>
        <taxon>Actinomycetota</taxon>
        <taxon>Actinomycetes</taxon>
        <taxon>Propionibacteriales</taxon>
        <taxon>Nocardioidaceae</taxon>
        <taxon>Nocardioides</taxon>
    </lineage>
</organism>
<dbReference type="EMBL" id="JAFBBZ010000001">
    <property type="protein sequence ID" value="MBM7506282.1"/>
    <property type="molecule type" value="Genomic_DNA"/>
</dbReference>
<feature type="region of interest" description="Disordered" evidence="1">
    <location>
        <begin position="1"/>
        <end position="28"/>
    </location>
</feature>
<accession>A0ABS2M525</accession>
<comment type="caution">
    <text evidence="2">The sequence shown here is derived from an EMBL/GenBank/DDBJ whole genome shotgun (WGS) entry which is preliminary data.</text>
</comment>
<evidence type="ECO:0000313" key="3">
    <source>
        <dbReference type="Proteomes" id="UP000732378"/>
    </source>
</evidence>
<sequence>MWDTVDDQPDHSSQPGDPGRHHGAHLSHDRPCPRCGHAMHVFLACDSGCDCQPAAVPQHLAHA</sequence>
<evidence type="ECO:0000313" key="2">
    <source>
        <dbReference type="EMBL" id="MBM7506282.1"/>
    </source>
</evidence>
<dbReference type="RefSeq" id="WP_193668798.1">
    <property type="nucleotide sequence ID" value="NZ_JACDTV010000006.1"/>
</dbReference>
<dbReference type="Proteomes" id="UP000732378">
    <property type="component" value="Unassembled WGS sequence"/>
</dbReference>
<proteinExistence type="predicted"/>
<evidence type="ECO:0000256" key="1">
    <source>
        <dbReference type="SAM" id="MobiDB-lite"/>
    </source>
</evidence>
<gene>
    <name evidence="2" type="ORF">JOE61_000096</name>
</gene>
<protein>
    <recommendedName>
        <fullName evidence="4">UBP-type domain-containing protein</fullName>
    </recommendedName>
</protein>